<dbReference type="SUPFAM" id="SSF55729">
    <property type="entry name" value="Acyl-CoA N-acyltransferases (Nat)"/>
    <property type="match status" value="1"/>
</dbReference>
<dbReference type="InterPro" id="IPR000182">
    <property type="entry name" value="GNAT_dom"/>
</dbReference>
<keyword evidence="2" id="KW-0808">Transferase</keyword>
<dbReference type="Pfam" id="PF13673">
    <property type="entry name" value="Acetyltransf_10"/>
    <property type="match status" value="1"/>
</dbReference>
<dbReference type="InterPro" id="IPR016181">
    <property type="entry name" value="Acyl_CoA_acyltransferase"/>
</dbReference>
<dbReference type="Gene3D" id="3.40.630.30">
    <property type="match status" value="1"/>
</dbReference>
<sequence>MTITLHRSAAADLDPVVLYRLLELRVAVFVVEQRAAYLDLDGRDVEPGAELLHAEEDGVVLGTARVLREPGALRIGRVATAPAARSRGVASALMRAAVDRCTELAPDLPVLLDAQEHLAAWYARFGFAVAGERYLEDDIPHVPMRLSR</sequence>
<evidence type="ECO:0000313" key="3">
    <source>
        <dbReference type="Proteomes" id="UP000265742"/>
    </source>
</evidence>
<accession>A0A3A1U2N4</accession>
<evidence type="ECO:0000259" key="1">
    <source>
        <dbReference type="PROSITE" id="PS51186"/>
    </source>
</evidence>
<reference evidence="3" key="1">
    <citation type="submission" date="2018-09" db="EMBL/GenBank/DDBJ databases">
        <authorList>
            <person name="Kim I."/>
        </authorList>
    </citation>
    <scope>NUCLEOTIDE SEQUENCE [LARGE SCALE GENOMIC DNA]</scope>
    <source>
        <strain evidence="3">DD4a</strain>
    </source>
</reference>
<dbReference type="CDD" id="cd04301">
    <property type="entry name" value="NAT_SF"/>
    <property type="match status" value="1"/>
</dbReference>
<feature type="domain" description="N-acetyltransferase" evidence="1">
    <location>
        <begin position="8"/>
        <end position="148"/>
    </location>
</feature>
<dbReference type="AlphaFoldDB" id="A0A3A1U2N4"/>
<name>A0A3A1U2N4_9MICO</name>
<proteinExistence type="predicted"/>
<dbReference type="EMBL" id="QXTG01000001">
    <property type="protein sequence ID" value="RIX30672.1"/>
    <property type="molecule type" value="Genomic_DNA"/>
</dbReference>
<organism evidence="2 3">
    <name type="scientific">Amnibacterium setariae</name>
    <dbReference type="NCBI Taxonomy" id="2306585"/>
    <lineage>
        <taxon>Bacteria</taxon>
        <taxon>Bacillati</taxon>
        <taxon>Actinomycetota</taxon>
        <taxon>Actinomycetes</taxon>
        <taxon>Micrococcales</taxon>
        <taxon>Microbacteriaceae</taxon>
        <taxon>Amnibacterium</taxon>
    </lineage>
</organism>
<gene>
    <name evidence="2" type="ORF">D1781_04460</name>
</gene>
<dbReference type="Proteomes" id="UP000265742">
    <property type="component" value="Unassembled WGS sequence"/>
</dbReference>
<dbReference type="GO" id="GO:0016747">
    <property type="term" value="F:acyltransferase activity, transferring groups other than amino-acyl groups"/>
    <property type="evidence" value="ECO:0007669"/>
    <property type="project" value="InterPro"/>
</dbReference>
<dbReference type="RefSeq" id="WP_119481033.1">
    <property type="nucleotide sequence ID" value="NZ_QXTG01000001.1"/>
</dbReference>
<dbReference type="OrthoDB" id="9796171at2"/>
<dbReference type="PROSITE" id="PS51186">
    <property type="entry name" value="GNAT"/>
    <property type="match status" value="1"/>
</dbReference>
<keyword evidence="3" id="KW-1185">Reference proteome</keyword>
<protein>
    <submittedName>
        <fullName evidence="2">GNAT family N-acetyltransferase</fullName>
    </submittedName>
</protein>
<evidence type="ECO:0000313" key="2">
    <source>
        <dbReference type="EMBL" id="RIX30672.1"/>
    </source>
</evidence>
<comment type="caution">
    <text evidence="2">The sequence shown here is derived from an EMBL/GenBank/DDBJ whole genome shotgun (WGS) entry which is preliminary data.</text>
</comment>